<evidence type="ECO:0000256" key="3">
    <source>
        <dbReference type="ARBA" id="ARBA00022448"/>
    </source>
</evidence>
<evidence type="ECO:0000313" key="12">
    <source>
        <dbReference type="Proteomes" id="UP000235387"/>
    </source>
</evidence>
<feature type="transmembrane region" description="Helical" evidence="9">
    <location>
        <begin position="366"/>
        <end position="385"/>
    </location>
</feature>
<dbReference type="NCBIfam" id="TIGR00835">
    <property type="entry name" value="agcS"/>
    <property type="match status" value="1"/>
</dbReference>
<gene>
    <name evidence="11" type="ORF">BCT23_23165</name>
</gene>
<feature type="transmembrane region" description="Helical" evidence="9">
    <location>
        <begin position="304"/>
        <end position="325"/>
    </location>
</feature>
<evidence type="ECO:0000313" key="11">
    <source>
        <dbReference type="EMBL" id="PMN89291.1"/>
    </source>
</evidence>
<keyword evidence="6 9" id="KW-0769">Symport</keyword>
<dbReference type="AlphaFoldDB" id="A0A2N7L6C4"/>
<evidence type="ECO:0000256" key="7">
    <source>
        <dbReference type="ARBA" id="ARBA00022989"/>
    </source>
</evidence>
<feature type="transmembrane region" description="Helical" evidence="9">
    <location>
        <begin position="244"/>
        <end position="267"/>
    </location>
</feature>
<proteinExistence type="inferred from homology"/>
<dbReference type="PRINTS" id="PR00175">
    <property type="entry name" value="NAALASMPORT"/>
</dbReference>
<reference evidence="12" key="1">
    <citation type="submission" date="2016-07" db="EMBL/GenBank/DDBJ databases">
        <title>Nontailed viruses are major unrecognized killers of bacteria in the ocean.</title>
        <authorList>
            <person name="Kauffman K."/>
            <person name="Hussain F."/>
            <person name="Yang J."/>
            <person name="Arevalo P."/>
            <person name="Brown J."/>
            <person name="Cutler M."/>
            <person name="Kelly L."/>
            <person name="Polz M.F."/>
        </authorList>
    </citation>
    <scope>NUCLEOTIDE SEQUENCE [LARGE SCALE GENOMIC DNA]</scope>
    <source>
        <strain evidence="12">10N.261.45.A10</strain>
    </source>
</reference>
<keyword evidence="8 9" id="KW-0472">Membrane</keyword>
<keyword evidence="4" id="KW-1003">Cell membrane</keyword>
<dbReference type="FunFam" id="1.20.1740.10:FF:000004">
    <property type="entry name" value="Sodium:alanine symporter family protein"/>
    <property type="match status" value="1"/>
</dbReference>
<keyword evidence="9" id="KW-0997">Cell inner membrane</keyword>
<dbReference type="Proteomes" id="UP000235387">
    <property type="component" value="Unassembled WGS sequence"/>
</dbReference>
<evidence type="ECO:0000256" key="2">
    <source>
        <dbReference type="ARBA" id="ARBA00009261"/>
    </source>
</evidence>
<evidence type="ECO:0000256" key="6">
    <source>
        <dbReference type="ARBA" id="ARBA00022847"/>
    </source>
</evidence>
<evidence type="ECO:0000256" key="1">
    <source>
        <dbReference type="ARBA" id="ARBA00004651"/>
    </source>
</evidence>
<feature type="region of interest" description="Disordered" evidence="10">
    <location>
        <begin position="494"/>
        <end position="516"/>
    </location>
</feature>
<dbReference type="Gene3D" id="1.20.1740.10">
    <property type="entry name" value="Amino acid/polyamine transporter I"/>
    <property type="match status" value="1"/>
</dbReference>
<feature type="transmembrane region" description="Helical" evidence="9">
    <location>
        <begin position="12"/>
        <end position="35"/>
    </location>
</feature>
<feature type="transmembrane region" description="Helical" evidence="9">
    <location>
        <begin position="139"/>
        <end position="160"/>
    </location>
</feature>
<feature type="compositionally biased region" description="Polar residues" evidence="10">
    <location>
        <begin position="497"/>
        <end position="516"/>
    </location>
</feature>
<comment type="subcellular location">
    <subcellularLocation>
        <location evidence="9">Cell inner membrane</location>
        <topology evidence="9">Multi-pass membrane protein</topology>
    </subcellularLocation>
    <subcellularLocation>
        <location evidence="1">Cell membrane</location>
        <topology evidence="1">Multi-pass membrane protein</topology>
    </subcellularLocation>
</comment>
<dbReference type="PANTHER" id="PTHR30330">
    <property type="entry name" value="AGSS FAMILY TRANSPORTER, SODIUM-ALANINE"/>
    <property type="match status" value="1"/>
</dbReference>
<dbReference type="PANTHER" id="PTHR30330:SF7">
    <property type="entry name" value="SODIUM_PROTON-DEPENDENT ALANINE CARRIER PROTEIN YRBD-RELATED"/>
    <property type="match status" value="1"/>
</dbReference>
<feature type="transmembrane region" description="Helical" evidence="9">
    <location>
        <begin position="217"/>
        <end position="238"/>
    </location>
</feature>
<dbReference type="Pfam" id="PF01235">
    <property type="entry name" value="Na_Ala_symp"/>
    <property type="match status" value="1"/>
</dbReference>
<comment type="similarity">
    <text evidence="2 9">Belongs to the alanine or glycine:cation symporter (AGCS) (TC 2.A.25) family.</text>
</comment>
<feature type="transmembrane region" description="Helical" evidence="9">
    <location>
        <begin position="180"/>
        <end position="205"/>
    </location>
</feature>
<dbReference type="EMBL" id="MDAL01000044">
    <property type="protein sequence ID" value="PMN89291.1"/>
    <property type="molecule type" value="Genomic_DNA"/>
</dbReference>
<keyword evidence="7 9" id="KW-1133">Transmembrane helix</keyword>
<feature type="transmembrane region" description="Helical" evidence="9">
    <location>
        <begin position="397"/>
        <end position="419"/>
    </location>
</feature>
<accession>A0A2N7L6C4</accession>
<dbReference type="RefSeq" id="WP_102317432.1">
    <property type="nucleotide sequence ID" value="NZ_MCYQ01000017.1"/>
</dbReference>
<name>A0A2N7L6C4_9GAMM</name>
<sequence length="516" mass="55370">MQSFVDFLNNIIWSPVLIYLCLGAGLFYSIATRFVQVRQFNEMCRLLLSGKSSDKGISSFQALAVSLSGRVGTGNIAGVAAAIGFGGPGAVFWMWVVAFLGAATAYTESTLAQIYKEDDNGQFRGGPAYYIEKAMGQKWYAWIFAIATIFACGVLLPGVQSNSIGNAIEAAFGSGEMIDTAIGTISLAKIITGSIISVLLGFIIFGGVKRIASFTQVVVPFMALAYIIIAFVIILLHITEIPAIVSMIIGDAFTPMAGFGAAIGWGVKRGVYSNEAGQGTGPHAAAAANVQHPAQQGLVQSFSIYIDTLLVCSATAFMILITGAYNVHGIGDAYIVQNVAAEIAANGPVFTQLAIESTMPGWGKPFIAIALFFFAFTTILAYYYIAETNIAYIRRSVKVPGMMFALKLVLMTAVFYGTVKAANLAWAMGDVGVGLMAWLNIVGILTIFFLGRPALKALKDYERQQKEGVEKYTFDPVKLGIKNADYWERRFAREQGESTAQNNADETPNKPVNPTA</sequence>
<dbReference type="InterPro" id="IPR001463">
    <property type="entry name" value="Na/Ala_symport"/>
</dbReference>
<organism evidence="11 12">
    <name type="scientific">Enterovibrio norvegicus</name>
    <dbReference type="NCBI Taxonomy" id="188144"/>
    <lineage>
        <taxon>Bacteria</taxon>
        <taxon>Pseudomonadati</taxon>
        <taxon>Pseudomonadota</taxon>
        <taxon>Gammaproteobacteria</taxon>
        <taxon>Vibrionales</taxon>
        <taxon>Vibrionaceae</taxon>
        <taxon>Enterovibrio</taxon>
    </lineage>
</organism>
<protein>
    <submittedName>
        <fullName evidence="11">Sodium:alanine symporter</fullName>
    </submittedName>
</protein>
<evidence type="ECO:0000256" key="10">
    <source>
        <dbReference type="SAM" id="MobiDB-lite"/>
    </source>
</evidence>
<keyword evidence="5 9" id="KW-0812">Transmembrane</keyword>
<dbReference type="STRING" id="1190603.A1OO_02685"/>
<evidence type="ECO:0000256" key="9">
    <source>
        <dbReference type="RuleBase" id="RU363064"/>
    </source>
</evidence>
<evidence type="ECO:0000256" key="8">
    <source>
        <dbReference type="ARBA" id="ARBA00023136"/>
    </source>
</evidence>
<dbReference type="GO" id="GO:0005886">
    <property type="term" value="C:plasma membrane"/>
    <property type="evidence" value="ECO:0007669"/>
    <property type="project" value="UniProtKB-SubCell"/>
</dbReference>
<comment type="caution">
    <text evidence="11">The sequence shown here is derived from an EMBL/GenBank/DDBJ whole genome shotgun (WGS) entry which is preliminary data.</text>
</comment>
<evidence type="ECO:0000256" key="5">
    <source>
        <dbReference type="ARBA" id="ARBA00022692"/>
    </source>
</evidence>
<dbReference type="PROSITE" id="PS00873">
    <property type="entry name" value="NA_ALANINE_SYMP"/>
    <property type="match status" value="1"/>
</dbReference>
<dbReference type="GO" id="GO:0005283">
    <property type="term" value="F:amino acid:sodium symporter activity"/>
    <property type="evidence" value="ECO:0007669"/>
    <property type="project" value="InterPro"/>
</dbReference>
<evidence type="ECO:0000256" key="4">
    <source>
        <dbReference type="ARBA" id="ARBA00022475"/>
    </source>
</evidence>
<feature type="transmembrane region" description="Helical" evidence="9">
    <location>
        <begin position="431"/>
        <end position="451"/>
    </location>
</feature>
<keyword evidence="3 9" id="KW-0813">Transport</keyword>